<dbReference type="InterPro" id="IPR003594">
    <property type="entry name" value="HATPase_dom"/>
</dbReference>
<evidence type="ECO:0000256" key="1">
    <source>
        <dbReference type="ARBA" id="ARBA00000085"/>
    </source>
</evidence>
<dbReference type="Pfam" id="PF00512">
    <property type="entry name" value="HisKA"/>
    <property type="match status" value="1"/>
</dbReference>
<evidence type="ECO:0000256" key="12">
    <source>
        <dbReference type="ARBA" id="ARBA00023012"/>
    </source>
</evidence>
<dbReference type="InterPro" id="IPR036097">
    <property type="entry name" value="HisK_dim/P_sf"/>
</dbReference>
<dbReference type="SUPFAM" id="SSF55874">
    <property type="entry name" value="ATPase domain of HSP90 chaperone/DNA topoisomerase II/histidine kinase"/>
    <property type="match status" value="1"/>
</dbReference>
<dbReference type="SMART" id="SM00387">
    <property type="entry name" value="HATPase_c"/>
    <property type="match status" value="1"/>
</dbReference>
<feature type="coiled-coil region" evidence="14">
    <location>
        <begin position="52"/>
        <end position="79"/>
    </location>
</feature>
<dbReference type="RefSeq" id="WP_209558326.1">
    <property type="nucleotide sequence ID" value="NZ_JAEDXU010000008.1"/>
</dbReference>
<sequence length="297" mass="34554">MLTWFLGIALLLTIIYVMFLLFDLREILQQLKFIVTEETNAELVSTSKILLIRRLLDQNNQLIRKNKKYYQEQRQKEKQLHQLLSNLTHDLKTPLTVSSGYTQILLKDTSLGEKQEMIQKIDNSLTSISHYLGYLMEYNLIQEKGVALELEQVDVSELLRENLFTYYEEFQEQEMPLSIEIAETDLLISDRTVLQRIFQNVLGNMLKHGQGYSEVKLIKESEALIFQFKNGIAERIIDPQELFQRFMTEDSSRANKSTGLGLHIVKELVELLEGDIQLASTESIFELTITLKSSQRQ</sequence>
<evidence type="ECO:0000256" key="8">
    <source>
        <dbReference type="ARBA" id="ARBA00022741"/>
    </source>
</evidence>
<evidence type="ECO:0000256" key="10">
    <source>
        <dbReference type="ARBA" id="ARBA00022840"/>
    </source>
</evidence>
<dbReference type="EMBL" id="JAEDXU010000008">
    <property type="protein sequence ID" value="MBP1047547.1"/>
    <property type="molecule type" value="Genomic_DNA"/>
</dbReference>
<dbReference type="GO" id="GO:0016301">
    <property type="term" value="F:kinase activity"/>
    <property type="evidence" value="ECO:0007669"/>
    <property type="project" value="UniProtKB-KW"/>
</dbReference>
<keyword evidence="9 17" id="KW-0418">Kinase</keyword>
<dbReference type="InterPro" id="IPR005467">
    <property type="entry name" value="His_kinase_dom"/>
</dbReference>
<evidence type="ECO:0000256" key="6">
    <source>
        <dbReference type="ARBA" id="ARBA00022679"/>
    </source>
</evidence>
<dbReference type="SUPFAM" id="SSF47384">
    <property type="entry name" value="Homodimeric domain of signal transducing histidine kinase"/>
    <property type="match status" value="1"/>
</dbReference>
<keyword evidence="8" id="KW-0547">Nucleotide-binding</keyword>
<reference evidence="17 18" key="1">
    <citation type="submission" date="2020-12" db="EMBL/GenBank/DDBJ databases">
        <title>Vagococcus allomyrinae sp. nov. and Enterococcus lavae sp. nov., isolated from the larvae of Allomyrina dichotoma.</title>
        <authorList>
            <person name="Lee S.D."/>
        </authorList>
    </citation>
    <scope>NUCLEOTIDE SEQUENCE [LARGE SCALE GENOMIC DNA]</scope>
    <source>
        <strain evidence="17 18">BWM-S5</strain>
    </source>
</reference>
<evidence type="ECO:0000256" key="14">
    <source>
        <dbReference type="SAM" id="Coils"/>
    </source>
</evidence>
<dbReference type="Pfam" id="PF02518">
    <property type="entry name" value="HATPase_c"/>
    <property type="match status" value="1"/>
</dbReference>
<dbReference type="Gene3D" id="1.10.287.130">
    <property type="match status" value="1"/>
</dbReference>
<organism evidence="17 18">
    <name type="scientific">Enterococcus larvae</name>
    <dbReference type="NCBI Taxonomy" id="2794352"/>
    <lineage>
        <taxon>Bacteria</taxon>
        <taxon>Bacillati</taxon>
        <taxon>Bacillota</taxon>
        <taxon>Bacilli</taxon>
        <taxon>Lactobacillales</taxon>
        <taxon>Enterococcaceae</taxon>
        <taxon>Enterococcus</taxon>
    </lineage>
</organism>
<comment type="caution">
    <text evidence="17">The sequence shown here is derived from an EMBL/GenBank/DDBJ whole genome shotgun (WGS) entry which is preliminary data.</text>
</comment>
<dbReference type="InterPro" id="IPR050398">
    <property type="entry name" value="HssS/ArlS-like"/>
</dbReference>
<keyword evidence="6" id="KW-0808">Transferase</keyword>
<keyword evidence="5" id="KW-0597">Phosphoprotein</keyword>
<evidence type="ECO:0000256" key="9">
    <source>
        <dbReference type="ARBA" id="ARBA00022777"/>
    </source>
</evidence>
<evidence type="ECO:0000256" key="13">
    <source>
        <dbReference type="ARBA" id="ARBA00023136"/>
    </source>
</evidence>
<feature type="transmembrane region" description="Helical" evidence="15">
    <location>
        <begin position="6"/>
        <end position="24"/>
    </location>
</feature>
<protein>
    <recommendedName>
        <fullName evidence="3">histidine kinase</fullName>
        <ecNumber evidence="3">2.7.13.3</ecNumber>
    </recommendedName>
</protein>
<evidence type="ECO:0000256" key="5">
    <source>
        <dbReference type="ARBA" id="ARBA00022553"/>
    </source>
</evidence>
<evidence type="ECO:0000256" key="15">
    <source>
        <dbReference type="SAM" id="Phobius"/>
    </source>
</evidence>
<evidence type="ECO:0000256" key="2">
    <source>
        <dbReference type="ARBA" id="ARBA00004651"/>
    </source>
</evidence>
<evidence type="ECO:0000256" key="3">
    <source>
        <dbReference type="ARBA" id="ARBA00012438"/>
    </source>
</evidence>
<evidence type="ECO:0000313" key="17">
    <source>
        <dbReference type="EMBL" id="MBP1047547.1"/>
    </source>
</evidence>
<proteinExistence type="predicted"/>
<dbReference type="CDD" id="cd00082">
    <property type="entry name" value="HisKA"/>
    <property type="match status" value="1"/>
</dbReference>
<dbReference type="Gene3D" id="3.30.565.10">
    <property type="entry name" value="Histidine kinase-like ATPase, C-terminal domain"/>
    <property type="match status" value="1"/>
</dbReference>
<gene>
    <name evidence="17" type="ORF">I6N96_14770</name>
</gene>
<keyword evidence="4" id="KW-1003">Cell membrane</keyword>
<dbReference type="PANTHER" id="PTHR45528">
    <property type="entry name" value="SENSOR HISTIDINE KINASE CPXA"/>
    <property type="match status" value="1"/>
</dbReference>
<dbReference type="SMART" id="SM00388">
    <property type="entry name" value="HisKA"/>
    <property type="match status" value="1"/>
</dbReference>
<keyword evidence="13 15" id="KW-0472">Membrane</keyword>
<dbReference type="InterPro" id="IPR003661">
    <property type="entry name" value="HisK_dim/P_dom"/>
</dbReference>
<dbReference type="Proteomes" id="UP000673375">
    <property type="component" value="Unassembled WGS sequence"/>
</dbReference>
<dbReference type="PANTHER" id="PTHR45528:SF1">
    <property type="entry name" value="SENSOR HISTIDINE KINASE CPXA"/>
    <property type="match status" value="1"/>
</dbReference>
<keyword evidence="18" id="KW-1185">Reference proteome</keyword>
<accession>A0ABS4CMQ2</accession>
<evidence type="ECO:0000313" key="18">
    <source>
        <dbReference type="Proteomes" id="UP000673375"/>
    </source>
</evidence>
<evidence type="ECO:0000256" key="4">
    <source>
        <dbReference type="ARBA" id="ARBA00022475"/>
    </source>
</evidence>
<dbReference type="InterPro" id="IPR036890">
    <property type="entry name" value="HATPase_C_sf"/>
</dbReference>
<dbReference type="EC" id="2.7.13.3" evidence="3"/>
<comment type="subcellular location">
    <subcellularLocation>
        <location evidence="2">Cell membrane</location>
        <topology evidence="2">Multi-pass membrane protein</topology>
    </subcellularLocation>
</comment>
<keyword evidence="12" id="KW-0902">Two-component regulatory system</keyword>
<keyword evidence="11 15" id="KW-1133">Transmembrane helix</keyword>
<keyword evidence="10" id="KW-0067">ATP-binding</keyword>
<evidence type="ECO:0000256" key="7">
    <source>
        <dbReference type="ARBA" id="ARBA00022692"/>
    </source>
</evidence>
<dbReference type="InterPro" id="IPR008358">
    <property type="entry name" value="Sig_transdc_His_kin/Pase_MprB"/>
</dbReference>
<keyword evidence="7 15" id="KW-0812">Transmembrane</keyword>
<evidence type="ECO:0000256" key="11">
    <source>
        <dbReference type="ARBA" id="ARBA00022989"/>
    </source>
</evidence>
<name>A0ABS4CMQ2_9ENTE</name>
<dbReference type="PRINTS" id="PR01780">
    <property type="entry name" value="LANTIREGPROT"/>
</dbReference>
<evidence type="ECO:0000259" key="16">
    <source>
        <dbReference type="PROSITE" id="PS50109"/>
    </source>
</evidence>
<comment type="catalytic activity">
    <reaction evidence="1">
        <text>ATP + protein L-histidine = ADP + protein N-phospho-L-histidine.</text>
        <dbReference type="EC" id="2.7.13.3"/>
    </reaction>
</comment>
<feature type="domain" description="Histidine kinase" evidence="16">
    <location>
        <begin position="86"/>
        <end position="295"/>
    </location>
</feature>
<dbReference type="PROSITE" id="PS50109">
    <property type="entry name" value="HIS_KIN"/>
    <property type="match status" value="1"/>
</dbReference>
<keyword evidence="14" id="KW-0175">Coiled coil</keyword>